<feature type="region of interest" description="Disordered" evidence="2">
    <location>
        <begin position="302"/>
        <end position="323"/>
    </location>
</feature>
<comment type="cofactor">
    <cofactor evidence="1">
        <name>Mg(2+)</name>
        <dbReference type="ChEBI" id="CHEBI:18420"/>
    </cofactor>
    <text evidence="1">Binds 2 magnesium ions per subunit.</text>
</comment>
<evidence type="ECO:0000256" key="2">
    <source>
        <dbReference type="SAM" id="MobiDB-lite"/>
    </source>
</evidence>
<feature type="region of interest" description="Disordered" evidence="2">
    <location>
        <begin position="1"/>
        <end position="68"/>
    </location>
</feature>
<evidence type="ECO:0000313" key="3">
    <source>
        <dbReference type="EMBL" id="KAD3436316.1"/>
    </source>
</evidence>
<dbReference type="Proteomes" id="UP000326852">
    <property type="component" value="Unassembled WGS sequence"/>
</dbReference>
<protein>
    <recommendedName>
        <fullName evidence="5">ADP-ribosylglycohydrolase</fullName>
    </recommendedName>
</protein>
<feature type="binding site" evidence="1">
    <location>
        <position position="138"/>
    </location>
    <ligand>
        <name>Mg(2+)</name>
        <dbReference type="ChEBI" id="CHEBI:18420"/>
        <label>1</label>
    </ligand>
</feature>
<keyword evidence="4" id="KW-1185">Reference proteome</keyword>
<dbReference type="AlphaFoldDB" id="A0A5N6MDV4"/>
<keyword evidence="1" id="KW-0479">Metal-binding</keyword>
<dbReference type="SUPFAM" id="SSF101478">
    <property type="entry name" value="ADP-ribosylglycohydrolase"/>
    <property type="match status" value="1"/>
</dbReference>
<proteinExistence type="predicted"/>
<dbReference type="Gene3D" id="1.10.4080.10">
    <property type="entry name" value="ADP-ribosylation/Crystallin J1"/>
    <property type="match status" value="1"/>
</dbReference>
<sequence length="434" mass="43680">MLTRPGPPSPTARPARPRVLPCPLAARARVSNSAGSPGAQHPTSPTARLPGSRTGRSEPTAYAGTVIPEPVSSPDFLSSAALSAKIRGCLLGGALGDAASGTGASSGTSISAHTQLALYSLDGLLEAIEWANEGVGADETACVWLAYLRWMRGRGLQLPAAGPSPLPRPIDSEPLLQPEGTGDAGAVDPDVLSALATGEMGTRQRPLNTGADTPAALVRSAPFGLLPYVETETVYKLALDAASLTHGHPAARHCAAVFASTVHGLLAPGATLRTAAGEALDRARENAAPDFTDRLQAALADDAAGTADRPSRASGTATAPADDDAAVIPDRMPTAEEALTIGLRAALAVEDTALEVAARKQPASADDDAADLAAATAAAIRIAAAAGGAPAAVVTGSLLGTRFAALPDADLEALRERTMIEKLAAGFIAATIAP</sequence>
<dbReference type="InterPro" id="IPR036705">
    <property type="entry name" value="Ribosyl_crysJ1_sf"/>
</dbReference>
<name>A0A5N6MDV4_9MICC</name>
<accession>A0A5N6MDV4</accession>
<dbReference type="EMBL" id="VTFX01000007">
    <property type="protein sequence ID" value="KAD3436316.1"/>
    <property type="molecule type" value="Genomic_DNA"/>
</dbReference>
<gene>
    <name evidence="3" type="ORF">GD627_16075</name>
</gene>
<feature type="compositionally biased region" description="Polar residues" evidence="2">
    <location>
        <begin position="30"/>
        <end position="46"/>
    </location>
</feature>
<feature type="compositionally biased region" description="Pro residues" evidence="2">
    <location>
        <begin position="1"/>
        <end position="11"/>
    </location>
</feature>
<keyword evidence="1" id="KW-0460">Magnesium</keyword>
<evidence type="ECO:0000313" key="4">
    <source>
        <dbReference type="Proteomes" id="UP000326852"/>
    </source>
</evidence>
<dbReference type="Pfam" id="PF03747">
    <property type="entry name" value="ADP_ribosyl_GH"/>
    <property type="match status" value="1"/>
</dbReference>
<comment type="caution">
    <text evidence="3">The sequence shown here is derived from an EMBL/GenBank/DDBJ whole genome shotgun (WGS) entry which is preliminary data.</text>
</comment>
<evidence type="ECO:0000256" key="1">
    <source>
        <dbReference type="PIRSR" id="PIRSR605502-1"/>
    </source>
</evidence>
<reference evidence="3 4" key="1">
    <citation type="submission" date="2019-08" db="EMBL/GenBank/DDBJ databases">
        <title>Arthrobacter sp. nov., isolated from plateau pika and Tibetan wild ass.</title>
        <authorList>
            <person name="Ge Y."/>
        </authorList>
    </citation>
    <scope>NUCLEOTIDE SEQUENCE [LARGE SCALE GENOMIC DNA]</scope>
    <source>
        <strain evidence="3 4">785</strain>
    </source>
</reference>
<dbReference type="GO" id="GO:0046872">
    <property type="term" value="F:metal ion binding"/>
    <property type="evidence" value="ECO:0007669"/>
    <property type="project" value="UniProtKB-KW"/>
</dbReference>
<organism evidence="3 4">
    <name type="scientific">Arthrobacter yangruifuii</name>
    <dbReference type="NCBI Taxonomy" id="2606616"/>
    <lineage>
        <taxon>Bacteria</taxon>
        <taxon>Bacillati</taxon>
        <taxon>Actinomycetota</taxon>
        <taxon>Actinomycetes</taxon>
        <taxon>Micrococcales</taxon>
        <taxon>Micrococcaceae</taxon>
        <taxon>Arthrobacter</taxon>
    </lineage>
</organism>
<dbReference type="InterPro" id="IPR005502">
    <property type="entry name" value="Ribosyl_crysJ1"/>
</dbReference>
<evidence type="ECO:0008006" key="5">
    <source>
        <dbReference type="Google" id="ProtNLM"/>
    </source>
</evidence>